<evidence type="ECO:0000256" key="7">
    <source>
        <dbReference type="ARBA" id="ARBA00023136"/>
    </source>
</evidence>
<evidence type="ECO:0000256" key="1">
    <source>
        <dbReference type="ARBA" id="ARBA00004429"/>
    </source>
</evidence>
<organism evidence="10 12">
    <name type="scientific">Alcaligenes faecalis</name>
    <dbReference type="NCBI Taxonomy" id="511"/>
    <lineage>
        <taxon>Bacteria</taxon>
        <taxon>Pseudomonadati</taxon>
        <taxon>Pseudomonadota</taxon>
        <taxon>Betaproteobacteria</taxon>
        <taxon>Burkholderiales</taxon>
        <taxon>Alcaligenaceae</taxon>
        <taxon>Alcaligenes</taxon>
    </lineage>
</organism>
<accession>A0A2U2BK84</accession>
<feature type="domain" description="ABC transmembrane type-1" evidence="9">
    <location>
        <begin position="353"/>
        <end position="543"/>
    </location>
</feature>
<dbReference type="InterPro" id="IPR000515">
    <property type="entry name" value="MetI-like"/>
</dbReference>
<dbReference type="STRING" id="511.UZ73_05710"/>
<dbReference type="OrthoDB" id="9790211at2"/>
<dbReference type="PANTHER" id="PTHR43357:SF3">
    <property type="entry name" value="FE(3+)-TRANSPORT SYSTEM PERMEASE PROTEIN FBPB 2"/>
    <property type="match status" value="1"/>
</dbReference>
<dbReference type="PANTHER" id="PTHR43357">
    <property type="entry name" value="INNER MEMBRANE ABC TRANSPORTER PERMEASE PROTEIN YDCV"/>
    <property type="match status" value="1"/>
</dbReference>
<sequence>MAIAARPLALRSPWFLPALVCLVVLVFWVVWPLASLFYQSIIDPATGMPSLHGFETFFSEPRYVEAFFNTIKLGLISTIGTLLLGAPLAYVVARYDFPGKAIVAILPLTTIVLPDIIVSQAWLMLLGNNGVVRLALESIGIDLPSFYGWFGMSYVLILNDYTYVYIGMLAALKAIDGTLEEAAVNLGASNFKRALSVTFPVLMPALLVNAMIVFTLAVDNFSIPMILGGQVDVLSSLTYTTFLSEMSGNPTMQGVLAVVSVILVGAVLFIQKRVLERKTFQMQQGRAPRPVRAQGLAGILLTVGAVLFVTFSLIPAFIVLIGAFTKASGPVMQYGTFTLDNMERALRYAPEPILNSLMLASVATIAGTCFATVCSYLIVKKRLFVVTALDYMVMLPLAISGTVLGIALIQTYNSGMLVLTGTWVIMAGAYFVRKVPFSIRSASASLYNIPDSIEEASINLGVSPFQSFFKVVLPLMKPAILGAAILMWVTSLAEISATIVLYYGGMETMPIQMFRQIDAGFLARASAYGVILMVVILVPIYLAIRFLKLDLFSSR</sequence>
<feature type="transmembrane region" description="Helical" evidence="8">
    <location>
        <begin position="105"/>
        <end position="126"/>
    </location>
</feature>
<keyword evidence="7 8" id="KW-0472">Membrane</keyword>
<evidence type="ECO:0000256" key="8">
    <source>
        <dbReference type="RuleBase" id="RU363032"/>
    </source>
</evidence>
<comment type="subcellular location">
    <subcellularLocation>
        <location evidence="1">Cell inner membrane</location>
        <topology evidence="1">Multi-pass membrane protein</topology>
    </subcellularLocation>
    <subcellularLocation>
        <location evidence="8">Cell membrane</location>
        <topology evidence="8">Multi-pass membrane protein</topology>
    </subcellularLocation>
</comment>
<dbReference type="InterPro" id="IPR035906">
    <property type="entry name" value="MetI-like_sf"/>
</dbReference>
<keyword evidence="4" id="KW-0997">Cell inner membrane</keyword>
<dbReference type="Pfam" id="PF00528">
    <property type="entry name" value="BPD_transp_1"/>
    <property type="match status" value="1"/>
</dbReference>
<reference evidence="10 12" key="1">
    <citation type="submission" date="2018-05" db="EMBL/GenBank/DDBJ databases">
        <title>Genome Sequence of an Efficient Indole-Degrading Bacterium, Alcaligenes sp.YBY.</title>
        <authorList>
            <person name="Yang B."/>
        </authorList>
    </citation>
    <scope>NUCLEOTIDE SEQUENCE [LARGE SCALE GENOMIC DNA]</scope>
    <source>
        <strain evidence="10 12">YBY</strain>
    </source>
</reference>
<evidence type="ECO:0000313" key="13">
    <source>
        <dbReference type="Proteomes" id="UP001211866"/>
    </source>
</evidence>
<feature type="transmembrane region" description="Helical" evidence="8">
    <location>
        <begin position="357"/>
        <end position="379"/>
    </location>
</feature>
<feature type="transmembrane region" description="Helical" evidence="8">
    <location>
        <begin position="415"/>
        <end position="432"/>
    </location>
</feature>
<evidence type="ECO:0000313" key="11">
    <source>
        <dbReference type="EMBL" id="WBM39310.1"/>
    </source>
</evidence>
<feature type="transmembrane region" description="Helical" evidence="8">
    <location>
        <begin position="73"/>
        <end position="93"/>
    </location>
</feature>
<evidence type="ECO:0000256" key="3">
    <source>
        <dbReference type="ARBA" id="ARBA00022475"/>
    </source>
</evidence>
<evidence type="ECO:0000256" key="6">
    <source>
        <dbReference type="ARBA" id="ARBA00022989"/>
    </source>
</evidence>
<keyword evidence="13" id="KW-1185">Reference proteome</keyword>
<feature type="transmembrane region" description="Helical" evidence="8">
    <location>
        <begin position="197"/>
        <end position="218"/>
    </location>
</feature>
<evidence type="ECO:0000313" key="12">
    <source>
        <dbReference type="Proteomes" id="UP000245216"/>
    </source>
</evidence>
<dbReference type="EMBL" id="CP096916">
    <property type="protein sequence ID" value="WBM39310.1"/>
    <property type="molecule type" value="Genomic_DNA"/>
</dbReference>
<keyword evidence="5 8" id="KW-0812">Transmembrane</keyword>
<dbReference type="CDD" id="cd06261">
    <property type="entry name" value="TM_PBP2"/>
    <property type="match status" value="2"/>
</dbReference>
<dbReference type="Gene3D" id="1.10.3720.10">
    <property type="entry name" value="MetI-like"/>
    <property type="match status" value="2"/>
</dbReference>
<feature type="transmembrane region" description="Helical" evidence="8">
    <location>
        <begin position="12"/>
        <end position="31"/>
    </location>
</feature>
<keyword evidence="3" id="KW-1003">Cell membrane</keyword>
<evidence type="ECO:0000259" key="9">
    <source>
        <dbReference type="PROSITE" id="PS50928"/>
    </source>
</evidence>
<dbReference type="Proteomes" id="UP001211866">
    <property type="component" value="Chromosome"/>
</dbReference>
<reference evidence="10 12" key="2">
    <citation type="submission" date="2018-05" db="EMBL/GenBank/DDBJ databases">
        <authorList>
            <person name="Lanie J.A."/>
            <person name="Ng W.-L."/>
            <person name="Kazmierczak K.M."/>
            <person name="Andrzejewski T.M."/>
            <person name="Davidsen T.M."/>
            <person name="Wayne K.J."/>
            <person name="Tettelin H."/>
            <person name="Glass J.I."/>
            <person name="Rusch D."/>
            <person name="Podicherti R."/>
            <person name="Tsui H.-C.T."/>
            <person name="Winkler M.E."/>
        </authorList>
    </citation>
    <scope>NUCLEOTIDE SEQUENCE [LARGE SCALE GENOMIC DNA]</scope>
    <source>
        <strain evidence="10 12">YBY</strain>
    </source>
</reference>
<keyword evidence="6 8" id="KW-1133">Transmembrane helix</keyword>
<dbReference type="AlphaFoldDB" id="A0A2U2BK84"/>
<gene>
    <name evidence="10" type="ORF">DF183_06755</name>
    <name evidence="11" type="ORF">M2J83_05670</name>
</gene>
<dbReference type="GO" id="GO:0005886">
    <property type="term" value="C:plasma membrane"/>
    <property type="evidence" value="ECO:0007669"/>
    <property type="project" value="UniProtKB-SubCell"/>
</dbReference>
<feature type="domain" description="ABC transmembrane type-1" evidence="9">
    <location>
        <begin position="67"/>
        <end position="274"/>
    </location>
</feature>
<dbReference type="Proteomes" id="UP000245216">
    <property type="component" value="Unassembled WGS sequence"/>
</dbReference>
<name>A0A2U2BK84_ALCFA</name>
<dbReference type="RefSeq" id="WP_080723738.1">
    <property type="nucleotide sequence ID" value="NZ_CAXOJJ010000042.1"/>
</dbReference>
<feature type="transmembrane region" description="Helical" evidence="8">
    <location>
        <begin position="254"/>
        <end position="275"/>
    </location>
</feature>
<feature type="transmembrane region" description="Helical" evidence="8">
    <location>
        <begin position="146"/>
        <end position="166"/>
    </location>
</feature>
<feature type="transmembrane region" description="Helical" evidence="8">
    <location>
        <begin position="391"/>
        <end position="409"/>
    </location>
</feature>
<feature type="transmembrane region" description="Helical" evidence="8">
    <location>
        <begin position="479"/>
        <end position="505"/>
    </location>
</feature>
<comment type="similarity">
    <text evidence="8">Belongs to the binding-protein-dependent transport system permease family.</text>
</comment>
<proteinExistence type="inferred from homology"/>
<dbReference type="EMBL" id="QEXO01000002">
    <property type="protein sequence ID" value="PWE14423.1"/>
    <property type="molecule type" value="Genomic_DNA"/>
</dbReference>
<keyword evidence="2 8" id="KW-0813">Transport</keyword>
<dbReference type="GO" id="GO:0055085">
    <property type="term" value="P:transmembrane transport"/>
    <property type="evidence" value="ECO:0007669"/>
    <property type="project" value="InterPro"/>
</dbReference>
<evidence type="ECO:0000256" key="5">
    <source>
        <dbReference type="ARBA" id="ARBA00022692"/>
    </source>
</evidence>
<evidence type="ECO:0000256" key="2">
    <source>
        <dbReference type="ARBA" id="ARBA00022448"/>
    </source>
</evidence>
<feature type="transmembrane region" description="Helical" evidence="8">
    <location>
        <begin position="296"/>
        <end position="324"/>
    </location>
</feature>
<evidence type="ECO:0000256" key="4">
    <source>
        <dbReference type="ARBA" id="ARBA00022519"/>
    </source>
</evidence>
<dbReference type="PROSITE" id="PS50928">
    <property type="entry name" value="ABC_TM1"/>
    <property type="match status" value="2"/>
</dbReference>
<dbReference type="GeneID" id="29368595"/>
<feature type="transmembrane region" description="Helical" evidence="8">
    <location>
        <begin position="525"/>
        <end position="547"/>
    </location>
</feature>
<evidence type="ECO:0000313" key="10">
    <source>
        <dbReference type="EMBL" id="PWE14423.1"/>
    </source>
</evidence>
<dbReference type="SUPFAM" id="SSF161098">
    <property type="entry name" value="MetI-like"/>
    <property type="match status" value="2"/>
</dbReference>
<protein>
    <submittedName>
        <fullName evidence="10">Iron ABC transporter permease</fullName>
    </submittedName>
</protein>
<reference evidence="11 13" key="3">
    <citation type="submission" date="2022-05" db="EMBL/GenBank/DDBJ databases">
        <title>Complete sequence of strain NY11312.</title>
        <authorList>
            <person name="Zhou D."/>
        </authorList>
    </citation>
    <scope>NUCLEOTIDE SEQUENCE [LARGE SCALE GENOMIC DNA]</scope>
    <source>
        <strain evidence="11 13">NY11312</strain>
    </source>
</reference>